<evidence type="ECO:0000313" key="2">
    <source>
        <dbReference type="EMBL" id="KOO31588.1"/>
    </source>
</evidence>
<reference evidence="3" key="1">
    <citation type="journal article" date="2015" name="PLoS Genet.">
        <title>Genome Sequence and Transcriptome Analyses of Chrysochromulina tobin: Metabolic Tools for Enhanced Algal Fitness in the Prominent Order Prymnesiales (Haptophyceae).</title>
        <authorList>
            <person name="Hovde B.T."/>
            <person name="Deodato C.R."/>
            <person name="Hunsperger H.M."/>
            <person name="Ryken S.A."/>
            <person name="Yost W."/>
            <person name="Jha R.K."/>
            <person name="Patterson J."/>
            <person name="Monnat R.J. Jr."/>
            <person name="Barlow S.B."/>
            <person name="Starkenburg S.R."/>
            <person name="Cattolico R.A."/>
        </authorList>
    </citation>
    <scope>NUCLEOTIDE SEQUENCE</scope>
    <source>
        <strain evidence="3">CCMP291</strain>
    </source>
</reference>
<protein>
    <recommendedName>
        <fullName evidence="4">F-box domain-containing protein</fullName>
    </recommendedName>
</protein>
<evidence type="ECO:0008006" key="4">
    <source>
        <dbReference type="Google" id="ProtNLM"/>
    </source>
</evidence>
<dbReference type="SUPFAM" id="SSF52047">
    <property type="entry name" value="RNI-like"/>
    <property type="match status" value="1"/>
</dbReference>
<dbReference type="EMBL" id="JWZX01001982">
    <property type="protein sequence ID" value="KOO31588.1"/>
    <property type="molecule type" value="Genomic_DNA"/>
</dbReference>
<sequence length="589" mass="65111">MSLLQPIPTPPPGPVSPDVDDPTSPFAAVSSSTDLWAMVLQHVPLLDLPRCASTCRAHLSLMEELTRHITHLGLSLAHRWAKGEPISSSTPYVCLIPAESANDFVRVLPPQSFDNYVSIYDGRGLVRPILPRVTAIMPHLTHLCIDLTLGLPEQKGQGAFPPNEFNPQDSIDYIRRLNSEVDHLLEGLSSTAPHLHAARSPAETGPEPEAILPMRTLTHLAITAEAGWECKRRRQKETNEKLVGIFLSCAIGSQRTLRHLDLTGLGPALIHGLEGLELPNLELLRVGQREAGELQRLPPNALSFLAKSFPTLTALDVGYASVQRGVSFEEVDLLCRRCDRLRHLDLSMVMTYVDFTPCLLTLSKHAPQLVSLAIHGLEMQSFALLAFGIGCPLLIRVYFRHCELAPNGLLAFLRVARNLREIDLSNDVAGHEEPHDGVHEPFIVPNDLISNWLDEAAADPTKGAQLRCVYGTAIGDTEAVSTHPGTDTQVKLVPAKWQNVRLPDVRLEGAIMQARRNDPKTSRDWCLKALYVRSGLFRLFHNIGEDHMHPGSRAGGEQLQPWSGKRMVAPWHLLYNIAEGMNEHAQQRG</sequence>
<comment type="caution">
    <text evidence="2">The sequence shown here is derived from an EMBL/GenBank/DDBJ whole genome shotgun (WGS) entry which is preliminary data.</text>
</comment>
<evidence type="ECO:0000313" key="3">
    <source>
        <dbReference type="Proteomes" id="UP000037460"/>
    </source>
</evidence>
<feature type="region of interest" description="Disordered" evidence="1">
    <location>
        <begin position="1"/>
        <end position="23"/>
    </location>
</feature>
<organism evidence="2 3">
    <name type="scientific">Chrysochromulina tobinii</name>
    <dbReference type="NCBI Taxonomy" id="1460289"/>
    <lineage>
        <taxon>Eukaryota</taxon>
        <taxon>Haptista</taxon>
        <taxon>Haptophyta</taxon>
        <taxon>Prymnesiophyceae</taxon>
        <taxon>Prymnesiales</taxon>
        <taxon>Chrysochromulinaceae</taxon>
        <taxon>Chrysochromulina</taxon>
    </lineage>
</organism>
<keyword evidence="3" id="KW-1185">Reference proteome</keyword>
<dbReference type="Gene3D" id="3.80.10.10">
    <property type="entry name" value="Ribonuclease Inhibitor"/>
    <property type="match status" value="1"/>
</dbReference>
<dbReference type="Proteomes" id="UP000037460">
    <property type="component" value="Unassembled WGS sequence"/>
</dbReference>
<dbReference type="AlphaFoldDB" id="A0A0M0JZN2"/>
<dbReference type="InterPro" id="IPR032675">
    <property type="entry name" value="LRR_dom_sf"/>
</dbReference>
<proteinExistence type="predicted"/>
<evidence type="ECO:0000256" key="1">
    <source>
        <dbReference type="SAM" id="MobiDB-lite"/>
    </source>
</evidence>
<name>A0A0M0JZN2_9EUKA</name>
<accession>A0A0M0JZN2</accession>
<gene>
    <name evidence="2" type="ORF">Ctob_004325</name>
</gene>